<accession>A0A5L4J041</accession>
<dbReference type="EMBL" id="AABQDW010000009">
    <property type="protein sequence ID" value="EAI5408256.1"/>
    <property type="molecule type" value="Genomic_DNA"/>
</dbReference>
<dbReference type="Proteomes" id="UP000557842">
    <property type="component" value="Unassembled WGS sequence"/>
</dbReference>
<evidence type="ECO:0000313" key="5">
    <source>
        <dbReference type="Proteomes" id="UP000535509"/>
    </source>
</evidence>
<dbReference type="EMBL" id="AABTCC010000001">
    <property type="protein sequence ID" value="EAI8858398.1"/>
    <property type="molecule type" value="Genomic_DNA"/>
</dbReference>
<sequence length="87" mass="10251">MANVCDFNEKPEIVYPIFWEYKIILDKDSDEKNLVKECVGNRNYTLDFSKNSAEGKFKSFNLAVLVNSDEERLELFSLLKRYSKFVL</sequence>
<evidence type="ECO:0000313" key="2">
    <source>
        <dbReference type="EMBL" id="EAI8858398.1"/>
    </source>
</evidence>
<evidence type="ECO:0000313" key="6">
    <source>
        <dbReference type="Proteomes" id="UP000557842"/>
    </source>
</evidence>
<comment type="caution">
    <text evidence="1">The sequence shown here is derived from an EMBL/GenBank/DDBJ whole genome shotgun (WGS) entry which is preliminary data.</text>
</comment>
<dbReference type="OMA" id="IFEVHIK"/>
<dbReference type="RefSeq" id="WP_002848135.1">
    <property type="nucleotide sequence ID" value="NZ_AABUZP020000066.1"/>
</dbReference>
<gene>
    <name evidence="3" type="ORF">AAH17_02705</name>
    <name evidence="4" type="ORF">AAH24_05660</name>
    <name evidence="1" type="ORF">BVH53_06040</name>
    <name evidence="2" type="ORF">CX802_00860</name>
</gene>
<evidence type="ECO:0000313" key="3">
    <source>
        <dbReference type="EMBL" id="EAK0452574.1"/>
    </source>
</evidence>
<dbReference type="SUPFAM" id="SSF117991">
    <property type="entry name" value="YbeD/HP0495-like"/>
    <property type="match status" value="1"/>
</dbReference>
<dbReference type="InterPro" id="IPR027471">
    <property type="entry name" value="YbeD-like_sf"/>
</dbReference>
<proteinExistence type="predicted"/>
<name>A0A5L4J041_CAMFE</name>
<dbReference type="Proteomes" id="UP000535509">
    <property type="component" value="Unassembled WGS sequence"/>
</dbReference>
<dbReference type="AlphaFoldDB" id="A0A5L4J041"/>
<reference evidence="1 6" key="1">
    <citation type="submission" date="2018-05" db="EMBL/GenBank/DDBJ databases">
        <authorList>
            <consortium name="PulseNet: The National Subtyping Network for Foodborne Disease Surveillance"/>
            <person name="Tarr C.L."/>
            <person name="Trees E."/>
            <person name="Katz L.S."/>
            <person name="Carleton-Romer H.A."/>
            <person name="Stroika S."/>
            <person name="Kucerova Z."/>
            <person name="Roache K.F."/>
            <person name="Sabol A.L."/>
            <person name="Besser J."/>
            <person name="Gerner-Smidt P."/>
        </authorList>
    </citation>
    <scope>NUCLEOTIDE SEQUENCE [LARGE SCALE GENOMIC DNA]</scope>
    <source>
        <strain evidence="3">2014D-0197</strain>
        <strain evidence="1 6">2016D-0221</strain>
        <strain evidence="4">D4313</strain>
        <strain evidence="2 5">PNUSAC001503</strain>
    </source>
</reference>
<dbReference type="EMBL" id="AACCXM010000003">
    <property type="protein sequence ID" value="EAK0468850.1"/>
    <property type="molecule type" value="Genomic_DNA"/>
</dbReference>
<dbReference type="InterPro" id="IPR007454">
    <property type="entry name" value="UPF0250_YbeD-like"/>
</dbReference>
<evidence type="ECO:0000313" key="1">
    <source>
        <dbReference type="EMBL" id="EAI5408256.1"/>
    </source>
</evidence>
<dbReference type="Pfam" id="PF04359">
    <property type="entry name" value="DUF493"/>
    <property type="match status" value="1"/>
</dbReference>
<evidence type="ECO:0000313" key="4">
    <source>
        <dbReference type="EMBL" id="EAK0468850.1"/>
    </source>
</evidence>
<dbReference type="Gene3D" id="3.30.70.260">
    <property type="match status" value="1"/>
</dbReference>
<protein>
    <submittedName>
        <fullName evidence="1">DUF493 family protein</fullName>
    </submittedName>
</protein>
<dbReference type="EMBL" id="AACCXK010000003">
    <property type="protein sequence ID" value="EAK0452574.1"/>
    <property type="molecule type" value="Genomic_DNA"/>
</dbReference>
<keyword evidence="5" id="KW-1185">Reference proteome</keyword>
<dbReference type="GeneID" id="61063988"/>
<organism evidence="1 6">
    <name type="scientific">Campylobacter fetus</name>
    <dbReference type="NCBI Taxonomy" id="196"/>
    <lineage>
        <taxon>Bacteria</taxon>
        <taxon>Pseudomonadati</taxon>
        <taxon>Campylobacterota</taxon>
        <taxon>Epsilonproteobacteria</taxon>
        <taxon>Campylobacterales</taxon>
        <taxon>Campylobacteraceae</taxon>
        <taxon>Campylobacter</taxon>
    </lineage>
</organism>